<evidence type="ECO:0000313" key="2">
    <source>
        <dbReference type="Proteomes" id="UP000299102"/>
    </source>
</evidence>
<protein>
    <submittedName>
        <fullName evidence="1">Uncharacterized protein</fullName>
    </submittedName>
</protein>
<comment type="caution">
    <text evidence="1">The sequence shown here is derived from an EMBL/GenBank/DDBJ whole genome shotgun (WGS) entry which is preliminary data.</text>
</comment>
<accession>A0A4C1T0B4</accession>
<sequence>MTSALSKSGPDYFWDRCTSAANKYRRSRGKTARTEIIFVLRPPRRAASARAPPASCVEANVAGRRRRSDFFKYTKRRKYNITIKKLLRRSRAVVNLTAPRKWAISTGETPHPHKIRREVVASAIAFRSVNESIHFPLHTCSILSQEAHNVLVNPLKLQMSMGGSDHMRSSGPHARLAV</sequence>
<reference evidence="1 2" key="1">
    <citation type="journal article" date="2019" name="Commun. Biol.">
        <title>The bagworm genome reveals a unique fibroin gene that provides high tensile strength.</title>
        <authorList>
            <person name="Kono N."/>
            <person name="Nakamura H."/>
            <person name="Ohtoshi R."/>
            <person name="Tomita M."/>
            <person name="Numata K."/>
            <person name="Arakawa K."/>
        </authorList>
    </citation>
    <scope>NUCLEOTIDE SEQUENCE [LARGE SCALE GENOMIC DNA]</scope>
</reference>
<organism evidence="1 2">
    <name type="scientific">Eumeta variegata</name>
    <name type="common">Bagworm moth</name>
    <name type="synonym">Eumeta japonica</name>
    <dbReference type="NCBI Taxonomy" id="151549"/>
    <lineage>
        <taxon>Eukaryota</taxon>
        <taxon>Metazoa</taxon>
        <taxon>Ecdysozoa</taxon>
        <taxon>Arthropoda</taxon>
        <taxon>Hexapoda</taxon>
        <taxon>Insecta</taxon>
        <taxon>Pterygota</taxon>
        <taxon>Neoptera</taxon>
        <taxon>Endopterygota</taxon>
        <taxon>Lepidoptera</taxon>
        <taxon>Glossata</taxon>
        <taxon>Ditrysia</taxon>
        <taxon>Tineoidea</taxon>
        <taxon>Psychidae</taxon>
        <taxon>Oiketicinae</taxon>
        <taxon>Eumeta</taxon>
    </lineage>
</organism>
<dbReference type="EMBL" id="BGZK01000024">
    <property type="protein sequence ID" value="GBP06980.1"/>
    <property type="molecule type" value="Genomic_DNA"/>
</dbReference>
<gene>
    <name evidence="1" type="ORF">EVAR_4414_1</name>
</gene>
<name>A0A4C1T0B4_EUMVA</name>
<dbReference type="Proteomes" id="UP000299102">
    <property type="component" value="Unassembled WGS sequence"/>
</dbReference>
<proteinExistence type="predicted"/>
<keyword evidence="2" id="KW-1185">Reference proteome</keyword>
<evidence type="ECO:0000313" key="1">
    <source>
        <dbReference type="EMBL" id="GBP06980.1"/>
    </source>
</evidence>
<dbReference type="AlphaFoldDB" id="A0A4C1T0B4"/>